<proteinExistence type="predicted"/>
<gene>
    <name evidence="2" type="ORF">NVV43_25600</name>
</gene>
<organism evidence="2 3">
    <name type="scientific">Escherichia marmotae</name>
    <dbReference type="NCBI Taxonomy" id="1499973"/>
    <lineage>
        <taxon>Bacteria</taxon>
        <taxon>Pseudomonadati</taxon>
        <taxon>Pseudomonadota</taxon>
        <taxon>Gammaproteobacteria</taxon>
        <taxon>Enterobacterales</taxon>
        <taxon>Enterobacteriaceae</taxon>
        <taxon>Escherichia</taxon>
    </lineage>
</organism>
<name>A0AAW5MS29_9ESCH</name>
<dbReference type="AlphaFoldDB" id="A0AAW5MS29"/>
<evidence type="ECO:0000313" key="3">
    <source>
        <dbReference type="Proteomes" id="UP001206878"/>
    </source>
</evidence>
<feature type="compositionally biased region" description="Gly residues" evidence="1">
    <location>
        <begin position="1"/>
        <end position="13"/>
    </location>
</feature>
<accession>A0AAW5MS29</accession>
<feature type="region of interest" description="Disordered" evidence="1">
    <location>
        <begin position="1"/>
        <end position="20"/>
    </location>
</feature>
<feature type="region of interest" description="Disordered" evidence="1">
    <location>
        <begin position="45"/>
        <end position="83"/>
    </location>
</feature>
<feature type="compositionally biased region" description="Polar residues" evidence="1">
    <location>
        <begin position="60"/>
        <end position="74"/>
    </location>
</feature>
<dbReference type="EMBL" id="JANPXH010000541">
    <property type="protein sequence ID" value="MCR6678881.1"/>
    <property type="molecule type" value="Genomic_DNA"/>
</dbReference>
<feature type="non-terminal residue" evidence="2">
    <location>
        <position position="1"/>
    </location>
</feature>
<reference evidence="2" key="1">
    <citation type="submission" date="2022-07" db="EMBL/GenBank/DDBJ databases">
        <title>Diversity of ethanolamine utilization by human commensal Escherichia coli.</title>
        <authorList>
            <person name="Jubelin G."/>
        </authorList>
    </citation>
    <scope>NUCLEOTIDE SEQUENCE</scope>
    <source>
        <strain evidence="2">S1</strain>
    </source>
</reference>
<evidence type="ECO:0000256" key="1">
    <source>
        <dbReference type="SAM" id="MobiDB-lite"/>
    </source>
</evidence>
<evidence type="ECO:0000313" key="2">
    <source>
        <dbReference type="EMBL" id="MCR6678881.1"/>
    </source>
</evidence>
<comment type="caution">
    <text evidence="2">The sequence shown here is derived from an EMBL/GenBank/DDBJ whole genome shotgun (WGS) entry which is preliminary data.</text>
</comment>
<sequence length="83" mass="8234">GGCDGGVNGGGGDDGVEGGRKIGFAAPITVRAVGLMAIRPAPVPDASLQNVTRRSVRDLSANNGTPPISPNKTPHTIHPATAP</sequence>
<protein>
    <submittedName>
        <fullName evidence="2">Uncharacterized protein</fullName>
    </submittedName>
</protein>
<dbReference type="Proteomes" id="UP001206878">
    <property type="component" value="Unassembled WGS sequence"/>
</dbReference>